<comment type="caution">
    <text evidence="1">The sequence shown here is derived from an EMBL/GenBank/DDBJ whole genome shotgun (WGS) entry which is preliminary data.</text>
</comment>
<dbReference type="Proteomes" id="UP000218102">
    <property type="component" value="Unassembled WGS sequence"/>
</dbReference>
<accession>A0A2A3M9X7</accession>
<reference evidence="1 2" key="1">
    <citation type="submission" date="2017-09" db="EMBL/GenBank/DDBJ databases">
        <authorList>
            <person name="Ehlers B."/>
            <person name="Leendertz F.H."/>
        </authorList>
    </citation>
    <scope>NUCLEOTIDE SEQUENCE [LARGE SCALE GENOMIC DNA]</scope>
    <source>
        <strain evidence="1 2">DJ-1</strain>
    </source>
</reference>
<protein>
    <submittedName>
        <fullName evidence="1">Uncharacterized protein</fullName>
    </submittedName>
</protein>
<organism evidence="1 2">
    <name type="scientific">Pseudomonas plecoglossicida</name>
    <dbReference type="NCBI Taxonomy" id="70775"/>
    <lineage>
        <taxon>Bacteria</taxon>
        <taxon>Pseudomonadati</taxon>
        <taxon>Pseudomonadota</taxon>
        <taxon>Gammaproteobacteria</taxon>
        <taxon>Pseudomonadales</taxon>
        <taxon>Pseudomonadaceae</taxon>
        <taxon>Pseudomonas</taxon>
    </lineage>
</organism>
<dbReference type="AlphaFoldDB" id="A0A2A3M9X7"/>
<dbReference type="RefSeq" id="WP_096009891.1">
    <property type="nucleotide sequence ID" value="NZ_NTME01000003.1"/>
</dbReference>
<sequence length="105" mass="11757">MRIRGNVFWAWADPKLHHRNHDEVLDDGTSFEVQVRLSRTGSTQLFIGIYAPSGMALHEEACENRPGESMTRALAWGVEQARNRVASYRNDGFPAKCRAVLNASG</sequence>
<evidence type="ECO:0000313" key="1">
    <source>
        <dbReference type="EMBL" id="PBJ96898.1"/>
    </source>
</evidence>
<evidence type="ECO:0000313" key="2">
    <source>
        <dbReference type="Proteomes" id="UP000218102"/>
    </source>
</evidence>
<proteinExistence type="predicted"/>
<name>A0A2A3M9X7_PSEDL</name>
<dbReference type="EMBL" id="NTME01000003">
    <property type="protein sequence ID" value="PBJ96898.1"/>
    <property type="molecule type" value="Genomic_DNA"/>
</dbReference>
<gene>
    <name evidence="1" type="ORF">CMV24_03450</name>
</gene>